<organism evidence="3 4">
    <name type="scientific">Bailinhaonella thermotolerans</name>
    <dbReference type="NCBI Taxonomy" id="1070861"/>
    <lineage>
        <taxon>Bacteria</taxon>
        <taxon>Bacillati</taxon>
        <taxon>Actinomycetota</taxon>
        <taxon>Actinomycetes</taxon>
        <taxon>Streptosporangiales</taxon>
        <taxon>Streptosporangiaceae</taxon>
        <taxon>Bailinhaonella</taxon>
    </lineage>
</organism>
<proteinExistence type="predicted"/>
<dbReference type="OrthoDB" id="3497239at2"/>
<feature type="transmembrane region" description="Helical" evidence="2">
    <location>
        <begin position="78"/>
        <end position="100"/>
    </location>
</feature>
<evidence type="ECO:0000256" key="1">
    <source>
        <dbReference type="SAM" id="MobiDB-lite"/>
    </source>
</evidence>
<reference evidence="3 4" key="1">
    <citation type="submission" date="2018-09" db="EMBL/GenBank/DDBJ databases">
        <title>YIM 75507 draft genome.</title>
        <authorList>
            <person name="Tang S."/>
            <person name="Feng Y."/>
        </authorList>
    </citation>
    <scope>NUCLEOTIDE SEQUENCE [LARGE SCALE GENOMIC DNA]</scope>
    <source>
        <strain evidence="3 4">YIM 75507</strain>
    </source>
</reference>
<protein>
    <submittedName>
        <fullName evidence="3">Uncharacterized protein</fullName>
    </submittedName>
</protein>
<feature type="region of interest" description="Disordered" evidence="1">
    <location>
        <begin position="103"/>
        <end position="153"/>
    </location>
</feature>
<gene>
    <name evidence="3" type="ORF">D5H75_08440</name>
</gene>
<keyword evidence="2" id="KW-0812">Transmembrane</keyword>
<evidence type="ECO:0000256" key="2">
    <source>
        <dbReference type="SAM" id="Phobius"/>
    </source>
</evidence>
<dbReference type="Proteomes" id="UP000265768">
    <property type="component" value="Unassembled WGS sequence"/>
</dbReference>
<dbReference type="RefSeq" id="WP_119925748.1">
    <property type="nucleotide sequence ID" value="NZ_QZEY01000002.1"/>
</dbReference>
<evidence type="ECO:0000313" key="3">
    <source>
        <dbReference type="EMBL" id="RJL34446.1"/>
    </source>
</evidence>
<accession>A0A3A4BT11</accession>
<sequence>MSDQRAGDRVAEVEEERFVTAAQISGPKTPPADRQRELWKTVWGEGSGDGSEEGFENRFADIEAGIGDDDGPGRGRRVWPWAVAGSAAVALVAVVVTAFATGTLGGSEEPPKPPQTRQSAPVGAGKSTQPAKEALPPLPRYKGTRSPVTGQVKDRQSGLHYAALGGRWQLDQRTPTELRAKYGFSTRQYVPLGQDSQGRQVFAHVMSGPLPTRLAPQYTGAADMNKVLRATAYEVKKRFYGAAALATKTAEQRFKVGGRPAELMAFEIRNRRAGTKITKDTVVFAAVDTGRALPAILYIAIPDTQKSLLPDINTIIKSIKP</sequence>
<keyword evidence="2" id="KW-0472">Membrane</keyword>
<evidence type="ECO:0000313" key="4">
    <source>
        <dbReference type="Proteomes" id="UP000265768"/>
    </source>
</evidence>
<dbReference type="EMBL" id="QZEY01000002">
    <property type="protein sequence ID" value="RJL34446.1"/>
    <property type="molecule type" value="Genomic_DNA"/>
</dbReference>
<dbReference type="AlphaFoldDB" id="A0A3A4BT11"/>
<comment type="caution">
    <text evidence="3">The sequence shown here is derived from an EMBL/GenBank/DDBJ whole genome shotgun (WGS) entry which is preliminary data.</text>
</comment>
<keyword evidence="4" id="KW-1185">Reference proteome</keyword>
<name>A0A3A4BT11_9ACTN</name>
<keyword evidence="2" id="KW-1133">Transmembrane helix</keyword>